<dbReference type="STRING" id="926556.Echvi_0715"/>
<dbReference type="EMBL" id="CP003346">
    <property type="protein sequence ID" value="AGA76992.1"/>
    <property type="molecule type" value="Genomic_DNA"/>
</dbReference>
<sequence length="56" mass="6846">MENDFINTTLKTYLGKRKNIRVIQRYLRIKYHVHIEEAILRKRASQLNIRQDTKFA</sequence>
<organism evidence="1 2">
    <name type="scientific">Echinicola vietnamensis (strain DSM 17526 / LMG 23754 / KMM 6221)</name>
    <dbReference type="NCBI Taxonomy" id="926556"/>
    <lineage>
        <taxon>Bacteria</taxon>
        <taxon>Pseudomonadati</taxon>
        <taxon>Bacteroidota</taxon>
        <taxon>Cytophagia</taxon>
        <taxon>Cytophagales</taxon>
        <taxon>Cyclobacteriaceae</taxon>
        <taxon>Echinicola</taxon>
    </lineage>
</organism>
<reference evidence="2" key="1">
    <citation type="submission" date="2012-02" db="EMBL/GenBank/DDBJ databases">
        <title>The complete genome of Echinicola vietnamensis DSM 17526.</title>
        <authorList>
            <person name="Lucas S."/>
            <person name="Copeland A."/>
            <person name="Lapidus A."/>
            <person name="Glavina del Rio T."/>
            <person name="Dalin E."/>
            <person name="Tice H."/>
            <person name="Bruce D."/>
            <person name="Goodwin L."/>
            <person name="Pitluck S."/>
            <person name="Peters L."/>
            <person name="Ovchinnikova G."/>
            <person name="Teshima H."/>
            <person name="Kyrpides N."/>
            <person name="Mavromatis K."/>
            <person name="Ivanova N."/>
            <person name="Brettin T."/>
            <person name="Detter J.C."/>
            <person name="Han C."/>
            <person name="Larimer F."/>
            <person name="Land M."/>
            <person name="Hauser L."/>
            <person name="Markowitz V."/>
            <person name="Cheng J.-F."/>
            <person name="Hugenholtz P."/>
            <person name="Woyke T."/>
            <person name="Wu D."/>
            <person name="Brambilla E."/>
            <person name="Klenk H.-P."/>
            <person name="Eisen J.A."/>
        </authorList>
    </citation>
    <scope>NUCLEOTIDE SEQUENCE [LARGE SCALE GENOMIC DNA]</scope>
    <source>
        <strain evidence="2">DSM 17526 / LMG 23754 / KMM 6221</strain>
    </source>
</reference>
<dbReference type="HOGENOM" id="CLU_3006915_0_0_10"/>
<dbReference type="KEGG" id="evi:Echvi_0715"/>
<accession>L0FUM5</accession>
<dbReference type="RefSeq" id="WP_015264558.1">
    <property type="nucleotide sequence ID" value="NC_019904.1"/>
</dbReference>
<evidence type="ECO:0000313" key="1">
    <source>
        <dbReference type="EMBL" id="AGA76992.1"/>
    </source>
</evidence>
<dbReference type="AlphaFoldDB" id="L0FUM5"/>
<evidence type="ECO:0000313" key="2">
    <source>
        <dbReference type="Proteomes" id="UP000010796"/>
    </source>
</evidence>
<protein>
    <submittedName>
        <fullName evidence="1">Uncharacterized protein</fullName>
    </submittedName>
</protein>
<dbReference type="Proteomes" id="UP000010796">
    <property type="component" value="Chromosome"/>
</dbReference>
<proteinExistence type="predicted"/>
<gene>
    <name evidence="1" type="ordered locus">Echvi_0715</name>
</gene>
<name>L0FUM5_ECHVK</name>
<keyword evidence="2" id="KW-1185">Reference proteome</keyword>